<feature type="transmembrane region" description="Helical" evidence="5">
    <location>
        <begin position="72"/>
        <end position="92"/>
    </location>
</feature>
<evidence type="ECO:0000256" key="3">
    <source>
        <dbReference type="ARBA" id="ARBA00022989"/>
    </source>
</evidence>
<dbReference type="STRING" id="1836467.BTR34_12010"/>
<dbReference type="SUPFAM" id="SSF52091">
    <property type="entry name" value="SpoIIaa-like"/>
    <property type="match status" value="1"/>
</dbReference>
<dbReference type="Proteomes" id="UP000092164">
    <property type="component" value="Unassembled WGS sequence"/>
</dbReference>
<feature type="transmembrane region" description="Helical" evidence="5">
    <location>
        <begin position="23"/>
        <end position="43"/>
    </location>
</feature>
<feature type="transmembrane region" description="Helical" evidence="5">
    <location>
        <begin position="383"/>
        <end position="414"/>
    </location>
</feature>
<comment type="subcellular location">
    <subcellularLocation>
        <location evidence="1">Membrane</location>
        <topology evidence="1">Multi-pass membrane protein</topology>
    </subcellularLocation>
</comment>
<feature type="transmembrane region" description="Helical" evidence="5">
    <location>
        <begin position="252"/>
        <end position="274"/>
    </location>
</feature>
<dbReference type="OrthoDB" id="9771198at2"/>
<dbReference type="Pfam" id="PF01740">
    <property type="entry name" value="STAS"/>
    <property type="match status" value="1"/>
</dbReference>
<keyword evidence="4 5" id="KW-0472">Membrane</keyword>
<dbReference type="GO" id="GO:0016020">
    <property type="term" value="C:membrane"/>
    <property type="evidence" value="ECO:0007669"/>
    <property type="project" value="UniProtKB-SubCell"/>
</dbReference>
<dbReference type="GO" id="GO:0055085">
    <property type="term" value="P:transmembrane transport"/>
    <property type="evidence" value="ECO:0007669"/>
    <property type="project" value="InterPro"/>
</dbReference>
<evidence type="ECO:0000256" key="4">
    <source>
        <dbReference type="ARBA" id="ARBA00023136"/>
    </source>
</evidence>
<dbReference type="InterPro" id="IPR002645">
    <property type="entry name" value="STAS_dom"/>
</dbReference>
<evidence type="ECO:0000256" key="1">
    <source>
        <dbReference type="ARBA" id="ARBA00004141"/>
    </source>
</evidence>
<feature type="domain" description="STAS" evidence="6">
    <location>
        <begin position="439"/>
        <end position="554"/>
    </location>
</feature>
<dbReference type="InterPro" id="IPR011547">
    <property type="entry name" value="SLC26A/SulP_dom"/>
</dbReference>
<gene>
    <name evidence="7" type="ORF">A9200_15665</name>
</gene>
<dbReference type="Pfam" id="PF00916">
    <property type="entry name" value="Sulfate_transp"/>
    <property type="match status" value="1"/>
</dbReference>
<organism evidence="7 8">
    <name type="scientific">Maribacter hydrothermalis</name>
    <dbReference type="NCBI Taxonomy" id="1836467"/>
    <lineage>
        <taxon>Bacteria</taxon>
        <taxon>Pseudomonadati</taxon>
        <taxon>Bacteroidota</taxon>
        <taxon>Flavobacteriia</taxon>
        <taxon>Flavobacteriales</taxon>
        <taxon>Flavobacteriaceae</taxon>
        <taxon>Maribacter</taxon>
    </lineage>
</organism>
<feature type="transmembrane region" description="Helical" evidence="5">
    <location>
        <begin position="352"/>
        <end position="371"/>
    </location>
</feature>
<dbReference type="NCBIfam" id="TIGR00815">
    <property type="entry name" value="sulP"/>
    <property type="match status" value="1"/>
</dbReference>
<evidence type="ECO:0000259" key="6">
    <source>
        <dbReference type="PROSITE" id="PS50801"/>
    </source>
</evidence>
<comment type="caution">
    <text evidence="7">The sequence shown here is derived from an EMBL/GenBank/DDBJ whole genome shotgun (WGS) entry which is preliminary data.</text>
</comment>
<dbReference type="CDD" id="cd07042">
    <property type="entry name" value="STAS_SulP_like_sulfate_transporter"/>
    <property type="match status" value="1"/>
</dbReference>
<feature type="transmembrane region" description="Helical" evidence="5">
    <location>
        <begin position="131"/>
        <end position="157"/>
    </location>
</feature>
<dbReference type="PANTHER" id="PTHR11814">
    <property type="entry name" value="SULFATE TRANSPORTER"/>
    <property type="match status" value="1"/>
</dbReference>
<keyword evidence="8" id="KW-1185">Reference proteome</keyword>
<dbReference type="AlphaFoldDB" id="A0A1B7ZCB7"/>
<keyword evidence="3 5" id="KW-1133">Transmembrane helix</keyword>
<evidence type="ECO:0000256" key="5">
    <source>
        <dbReference type="SAM" id="Phobius"/>
    </source>
</evidence>
<feature type="transmembrane region" description="Helical" evidence="5">
    <location>
        <begin position="98"/>
        <end position="119"/>
    </location>
</feature>
<dbReference type="EMBL" id="LZFP01000007">
    <property type="protein sequence ID" value="OBR40550.1"/>
    <property type="molecule type" value="Genomic_DNA"/>
</dbReference>
<dbReference type="RefSeq" id="WP_068483768.1">
    <property type="nucleotide sequence ID" value="NZ_CP018760.1"/>
</dbReference>
<dbReference type="KEGG" id="mart:BTR34_12010"/>
<evidence type="ECO:0000313" key="8">
    <source>
        <dbReference type="Proteomes" id="UP000092164"/>
    </source>
</evidence>
<feature type="transmembrane region" description="Helical" evidence="5">
    <location>
        <begin position="49"/>
        <end position="65"/>
    </location>
</feature>
<dbReference type="InterPro" id="IPR036513">
    <property type="entry name" value="STAS_dom_sf"/>
</dbReference>
<keyword evidence="2 5" id="KW-0812">Transmembrane</keyword>
<reference evidence="8" key="1">
    <citation type="submission" date="2016-06" db="EMBL/GenBank/DDBJ databases">
        <authorList>
            <person name="Zhan P."/>
        </authorList>
    </citation>
    <scope>NUCLEOTIDE SEQUENCE [LARGE SCALE GENOMIC DNA]</scope>
    <source>
        <strain evidence="8">T28</strain>
    </source>
</reference>
<sequence length="582" mass="64254">MKNIFPFLEWVSTYKKAYFIKDLLAGLTVGIVLVPQGMAYAMIAGLPPVHGLYAALFPVLTYAFLGTSRKIAVGPVAMDSLLIAVGLGTLTITGIENYIKMVMVLALMVGVIQLLLGILRMGFLVNFLSKPVISGFTSAAAIIIVLSQLKHILGISVSNSNKIYQTIRYVFYELGNVNWFDFGLGILGIVLLVGIKKWNKNIPGILIIVVLGILAVYFFKMESYGVKLVGSVPSGLPSLVMPTVDFEDVRQLWPIALALALVGYLEAISIGKAIEDKTGEDTIKANQELIALGSSNIVGSLFQGFPVTASFSRSAISYDAGTKTNLSAMFSVVLVVLTLLFLTPVFQYLPNAILASIIMVSVVKLIDVQYFKILWNNRKDEFFILLITFFITLFVGITEGILIGVLCSLLLMVYRTSKPHFVEIGNIGDSDYYKNVIRFADEVIVRNDLLIVRFDSQLYFGNSAYFKKQLLKHIRAKGPQLKGIILNAEAINYIDATAADMLSKLIHDIRERGLQFYIAGAIGPTRDIIFNTGIIEELQREFLFVKTKEAVDFFDNPNEVSLLAAKVAYENSITARQKLKLN</sequence>
<dbReference type="Gene3D" id="3.30.750.24">
    <property type="entry name" value="STAS domain"/>
    <property type="match status" value="1"/>
</dbReference>
<protein>
    <submittedName>
        <fullName evidence="7">Sodium-independent anion transporter</fullName>
    </submittedName>
</protein>
<feature type="transmembrane region" description="Helical" evidence="5">
    <location>
        <begin position="177"/>
        <end position="195"/>
    </location>
</feature>
<feature type="transmembrane region" description="Helical" evidence="5">
    <location>
        <begin position="202"/>
        <end position="219"/>
    </location>
</feature>
<evidence type="ECO:0000313" key="7">
    <source>
        <dbReference type="EMBL" id="OBR40550.1"/>
    </source>
</evidence>
<accession>A0A1B7ZCB7</accession>
<name>A0A1B7ZCB7_9FLAO</name>
<dbReference type="PROSITE" id="PS50801">
    <property type="entry name" value="STAS"/>
    <property type="match status" value="1"/>
</dbReference>
<proteinExistence type="predicted"/>
<feature type="transmembrane region" description="Helical" evidence="5">
    <location>
        <begin position="326"/>
        <end position="346"/>
    </location>
</feature>
<evidence type="ECO:0000256" key="2">
    <source>
        <dbReference type="ARBA" id="ARBA00022692"/>
    </source>
</evidence>
<dbReference type="InterPro" id="IPR001902">
    <property type="entry name" value="SLC26A/SulP_fam"/>
</dbReference>